<gene>
    <name evidence="2" type="ORF">F0562_029681</name>
</gene>
<dbReference type="AlphaFoldDB" id="A0A5J5B5W3"/>
<feature type="compositionally biased region" description="Basic and acidic residues" evidence="1">
    <location>
        <begin position="149"/>
        <end position="159"/>
    </location>
</feature>
<organism evidence="2 3">
    <name type="scientific">Nyssa sinensis</name>
    <dbReference type="NCBI Taxonomy" id="561372"/>
    <lineage>
        <taxon>Eukaryota</taxon>
        <taxon>Viridiplantae</taxon>
        <taxon>Streptophyta</taxon>
        <taxon>Embryophyta</taxon>
        <taxon>Tracheophyta</taxon>
        <taxon>Spermatophyta</taxon>
        <taxon>Magnoliopsida</taxon>
        <taxon>eudicotyledons</taxon>
        <taxon>Gunneridae</taxon>
        <taxon>Pentapetalae</taxon>
        <taxon>asterids</taxon>
        <taxon>Cornales</taxon>
        <taxon>Nyssaceae</taxon>
        <taxon>Nyssa</taxon>
    </lineage>
</organism>
<evidence type="ECO:0000313" key="2">
    <source>
        <dbReference type="EMBL" id="KAA8537187.1"/>
    </source>
</evidence>
<feature type="region of interest" description="Disordered" evidence="1">
    <location>
        <begin position="133"/>
        <end position="159"/>
    </location>
</feature>
<protein>
    <submittedName>
        <fullName evidence="2">Uncharacterized protein</fullName>
    </submittedName>
</protein>
<dbReference type="EMBL" id="CM018039">
    <property type="protein sequence ID" value="KAA8537187.1"/>
    <property type="molecule type" value="Genomic_DNA"/>
</dbReference>
<evidence type="ECO:0000313" key="3">
    <source>
        <dbReference type="Proteomes" id="UP000325577"/>
    </source>
</evidence>
<dbReference type="Proteomes" id="UP000325577">
    <property type="component" value="Linkage Group LG16"/>
</dbReference>
<evidence type="ECO:0000256" key="1">
    <source>
        <dbReference type="SAM" id="MobiDB-lite"/>
    </source>
</evidence>
<name>A0A5J5B5W3_9ASTE</name>
<proteinExistence type="predicted"/>
<sequence>MFLVYETRKQEEEVRRLNEFHQDSEEEDHESKSSWIIALNRKDARRLKNVILSSSKAKIQAFRGKGWLGLARGEARAHSSNPPHNDTLGFIGPMGSTVQSFKALSNLRRLADESYHGQQVKNSVEGRLLGHRAKDNRISTGPSLIGPDVGKRGENKESQSTEAMGLILGIYTSDVMVLQQPNPTHSQALLLSTHGLEQPVNFIYLMGRTWESTISLDEKGIGEDIKTGDDED</sequence>
<keyword evidence="3" id="KW-1185">Reference proteome</keyword>
<reference evidence="2 3" key="1">
    <citation type="submission" date="2019-09" db="EMBL/GenBank/DDBJ databases">
        <title>A chromosome-level genome assembly of the Chinese tupelo Nyssa sinensis.</title>
        <authorList>
            <person name="Yang X."/>
            <person name="Kang M."/>
            <person name="Yang Y."/>
            <person name="Xiong H."/>
            <person name="Wang M."/>
            <person name="Zhang Z."/>
            <person name="Wang Z."/>
            <person name="Wu H."/>
            <person name="Ma T."/>
            <person name="Liu J."/>
            <person name="Xi Z."/>
        </authorList>
    </citation>
    <scope>NUCLEOTIDE SEQUENCE [LARGE SCALE GENOMIC DNA]</scope>
    <source>
        <strain evidence="2">J267</strain>
        <tissue evidence="2">Leaf</tissue>
    </source>
</reference>
<accession>A0A5J5B5W3</accession>